<dbReference type="RefSeq" id="WP_309389371.1">
    <property type="nucleotide sequence ID" value="NZ_JADBEO010000007.1"/>
</dbReference>
<name>A0ABU1DCV8_9HYPH</name>
<sequence length="100" mass="10427">MSRTDSLIVITSLAIAVAAIARRRLLSPDILRAALVPGEVPNVRALIDALHEVGENERAIGLVEQLVQLASLGGWKAAIAAAPAHAVESWDAAVAMARGE</sequence>
<keyword evidence="2" id="KW-1185">Reference proteome</keyword>
<dbReference type="Proteomes" id="UP001181622">
    <property type="component" value="Unassembled WGS sequence"/>
</dbReference>
<organism evidence="1 2">
    <name type="scientific">Chelatococcus sambhunathii</name>
    <dbReference type="NCBI Taxonomy" id="363953"/>
    <lineage>
        <taxon>Bacteria</taxon>
        <taxon>Pseudomonadati</taxon>
        <taxon>Pseudomonadota</taxon>
        <taxon>Alphaproteobacteria</taxon>
        <taxon>Hyphomicrobiales</taxon>
        <taxon>Chelatococcaceae</taxon>
        <taxon>Chelatococcus</taxon>
    </lineage>
</organism>
<proteinExistence type="predicted"/>
<reference evidence="1" key="1">
    <citation type="submission" date="2020-10" db="EMBL/GenBank/DDBJ databases">
        <authorList>
            <person name="Abbas A."/>
            <person name="Razzaq R."/>
            <person name="Waqas M."/>
            <person name="Abbas N."/>
            <person name="Nielsen T.K."/>
            <person name="Hansen L.H."/>
            <person name="Hussain S."/>
            <person name="Shahid M."/>
        </authorList>
    </citation>
    <scope>NUCLEOTIDE SEQUENCE</scope>
    <source>
        <strain evidence="1">S14</strain>
    </source>
</reference>
<evidence type="ECO:0000313" key="2">
    <source>
        <dbReference type="Proteomes" id="UP001181622"/>
    </source>
</evidence>
<gene>
    <name evidence="1" type="ORF">IHQ68_04845</name>
</gene>
<dbReference type="EMBL" id="JADBEO010000007">
    <property type="protein sequence ID" value="MDR4305952.1"/>
    <property type="molecule type" value="Genomic_DNA"/>
</dbReference>
<evidence type="ECO:0000313" key="1">
    <source>
        <dbReference type="EMBL" id="MDR4305952.1"/>
    </source>
</evidence>
<accession>A0ABU1DCV8</accession>
<comment type="caution">
    <text evidence="1">The sequence shown here is derived from an EMBL/GenBank/DDBJ whole genome shotgun (WGS) entry which is preliminary data.</text>
</comment>
<protein>
    <submittedName>
        <fullName evidence="1">Uncharacterized protein</fullName>
    </submittedName>
</protein>